<reference evidence="1 2" key="1">
    <citation type="submission" date="2018-03" db="EMBL/GenBank/DDBJ databases">
        <title>Novel Streptomyces sp. from soil.</title>
        <authorList>
            <person name="Tan G.Y.A."/>
            <person name="Lee Z.Y."/>
        </authorList>
    </citation>
    <scope>NUCLEOTIDE SEQUENCE [LARGE SCALE GENOMIC DNA]</scope>
    <source>
        <strain evidence="1 2">ST5x</strain>
    </source>
</reference>
<keyword evidence="2" id="KW-1185">Reference proteome</keyword>
<proteinExistence type="predicted"/>
<gene>
    <name evidence="1" type="ORF">C6N75_23970</name>
</gene>
<dbReference type="SUPFAM" id="SSF46689">
    <property type="entry name" value="Homeodomain-like"/>
    <property type="match status" value="1"/>
</dbReference>
<dbReference type="AlphaFoldDB" id="A0A2S9PQQ0"/>
<sequence>MTNTSLPTRGRPTRLTTQTITRIAKAVQKGKTRPEVAAQFDVPLSTLQGWITHGRRVRDNEGSATSGLDLLTLRLVLELENAERKRKAIDRIVSDEDLGKGVPAGKKPIGRPALLTEEILEAVTPLCEEGRLRDAAKAAGVDKRSVLRWLARGREVHANGTARTEYERLCGILHARVEAARPEVVVPVLSPAQGGPTNPTGGSFVVTAENVKQLVAAIREGATRVQAAEGIGVSYRTFARWLALGARVSAAGTYASEHERLCWELRAGVDQADEERKQPAPSPAPAAASVAELEPARGGVVALSPVGEDGPVESVIVIGRPRRRQLLKRLILDRFGARQPHRV</sequence>
<evidence type="ECO:0000313" key="1">
    <source>
        <dbReference type="EMBL" id="PRH76744.1"/>
    </source>
</evidence>
<dbReference type="RefSeq" id="WP_105870980.1">
    <property type="nucleotide sequence ID" value="NZ_PVLV01000436.1"/>
</dbReference>
<accession>A0A2S9PQQ0</accession>
<comment type="caution">
    <text evidence="1">The sequence shown here is derived from an EMBL/GenBank/DDBJ whole genome shotgun (WGS) entry which is preliminary data.</text>
</comment>
<dbReference type="Proteomes" id="UP000239322">
    <property type="component" value="Unassembled WGS sequence"/>
</dbReference>
<dbReference type="Gene3D" id="1.10.10.60">
    <property type="entry name" value="Homeodomain-like"/>
    <property type="match status" value="1"/>
</dbReference>
<organism evidence="1 2">
    <name type="scientific">Streptomyces solincola</name>
    <dbReference type="NCBI Taxonomy" id="2100817"/>
    <lineage>
        <taxon>Bacteria</taxon>
        <taxon>Bacillati</taxon>
        <taxon>Actinomycetota</taxon>
        <taxon>Actinomycetes</taxon>
        <taxon>Kitasatosporales</taxon>
        <taxon>Streptomycetaceae</taxon>
        <taxon>Streptomyces</taxon>
    </lineage>
</organism>
<evidence type="ECO:0000313" key="2">
    <source>
        <dbReference type="Proteomes" id="UP000239322"/>
    </source>
</evidence>
<dbReference type="EMBL" id="PVLV01000436">
    <property type="protein sequence ID" value="PRH76744.1"/>
    <property type="molecule type" value="Genomic_DNA"/>
</dbReference>
<name>A0A2S9PQQ0_9ACTN</name>
<dbReference type="InterPro" id="IPR009057">
    <property type="entry name" value="Homeodomain-like_sf"/>
</dbReference>
<protein>
    <submittedName>
        <fullName evidence="1">Uncharacterized protein</fullName>
    </submittedName>
</protein>
<dbReference type="OrthoDB" id="3777963at2"/>